<dbReference type="InterPro" id="IPR001387">
    <property type="entry name" value="Cro/C1-type_HTH"/>
</dbReference>
<evidence type="ECO:0000259" key="2">
    <source>
        <dbReference type="Pfam" id="PF15978"/>
    </source>
</evidence>
<evidence type="ECO:0000313" key="4">
    <source>
        <dbReference type="Proteomes" id="UP000183997"/>
    </source>
</evidence>
<dbReference type="InterPro" id="IPR032750">
    <property type="entry name" value="TnsD_C"/>
</dbReference>
<accession>A0A1M6QFL6</accession>
<proteinExistence type="predicted"/>
<organism evidence="3 4">
    <name type="scientific">Desulforamulus aeronauticus DSM 10349</name>
    <dbReference type="NCBI Taxonomy" id="1121421"/>
    <lineage>
        <taxon>Bacteria</taxon>
        <taxon>Bacillati</taxon>
        <taxon>Bacillota</taxon>
        <taxon>Clostridia</taxon>
        <taxon>Eubacteriales</taxon>
        <taxon>Peptococcaceae</taxon>
        <taxon>Desulforamulus</taxon>
    </lineage>
</organism>
<feature type="domain" description="TniQ" evidence="1">
    <location>
        <begin position="5"/>
        <end position="101"/>
    </location>
</feature>
<reference evidence="4" key="1">
    <citation type="submission" date="2016-11" db="EMBL/GenBank/DDBJ databases">
        <authorList>
            <person name="Varghese N."/>
            <person name="Submissions S."/>
        </authorList>
    </citation>
    <scope>NUCLEOTIDE SEQUENCE [LARGE SCALE GENOMIC DNA]</scope>
    <source>
        <strain evidence="4">DSM 10349</strain>
    </source>
</reference>
<dbReference type="InterPro" id="IPR009492">
    <property type="entry name" value="TniQ"/>
</dbReference>
<keyword evidence="4" id="KW-1185">Reference proteome</keyword>
<name>A0A1M6QFL6_9FIRM</name>
<dbReference type="STRING" id="1121421.SAMN02745123_01021"/>
<sequence>MPACWNYGADELIYKHSLYPFYSPFLPEERATRLLLLMMGSYGGSAHAMTGILASTVVTPRYLRFCPSCLTEDKSSYGELYWHRLHQVPGVIVCPHHGHFLLDSSVSVHGQNKHEFISSSKENCQNYNVRTCFDKNVFPKFIDLALDIRQLLNMKGVNIETANLKELYLSKLKDRGLATSTGRVYQEDLAKEFVSFYGIEFLRTVYSPVKYHDPNCWLAAIVRKHRKSFHPIRHLLMIKFLGGSIKWLKGFEFRLNPFGLGPWPCLNAAARHYLEPMVSEIALSHCADTKRPVGTFTCSCGFVYSRRGPDQRPEDRHKIGRIKAFGIVWEQRLKELVEQEKLSLREVARRLKVDPMTVKKYAGILGLTYHWKTKTTESLNPVRITKNDQEDKRDKYRKDWYELRRHHNQASKTELRKLAPRTYIWLYRHDKEWLNQNSPYFRANKQENMRVNWLERDKEVLLKVKKAVSRIKVLDDKPVRISISRIGKLSGTLSLLEKHLDKMPLTKEFLKNNYDTTEEYQIRRIKWAVRKINLAGEQPKAWKVSRMSGLRPEFSHKLRSDIEQSIDVCIKRDWVEYGCLNLEIGPLGLESYQQ</sequence>
<dbReference type="AlphaFoldDB" id="A0A1M6QFL6"/>
<dbReference type="Pfam" id="PF06527">
    <property type="entry name" value="TniQ"/>
    <property type="match status" value="1"/>
</dbReference>
<gene>
    <name evidence="3" type="ORF">SAMN02745123_01021</name>
</gene>
<dbReference type="Proteomes" id="UP000183997">
    <property type="component" value="Unassembled WGS sequence"/>
</dbReference>
<dbReference type="CDD" id="cd00093">
    <property type="entry name" value="HTH_XRE"/>
    <property type="match status" value="1"/>
</dbReference>
<evidence type="ECO:0000259" key="1">
    <source>
        <dbReference type="Pfam" id="PF06527"/>
    </source>
</evidence>
<dbReference type="EMBL" id="FRAR01000008">
    <property type="protein sequence ID" value="SHK19049.1"/>
    <property type="molecule type" value="Genomic_DNA"/>
</dbReference>
<evidence type="ECO:0000313" key="3">
    <source>
        <dbReference type="EMBL" id="SHK19049.1"/>
    </source>
</evidence>
<feature type="domain" description="Transposon Tn7 transposition protein TnsD C-terminal" evidence="2">
    <location>
        <begin position="145"/>
        <end position="510"/>
    </location>
</feature>
<dbReference type="Pfam" id="PF15978">
    <property type="entry name" value="TnsD"/>
    <property type="match status" value="1"/>
</dbReference>
<protein>
    <submittedName>
        <fullName evidence="3">TniQ protein</fullName>
    </submittedName>
</protein>